<keyword evidence="6 9" id="KW-0133">Cell shape</keyword>
<evidence type="ECO:0000256" key="5">
    <source>
        <dbReference type="ARBA" id="ARBA00022801"/>
    </source>
</evidence>
<dbReference type="SUPFAM" id="SSF141523">
    <property type="entry name" value="L,D-transpeptidase catalytic domain-like"/>
    <property type="match status" value="1"/>
</dbReference>
<evidence type="ECO:0000256" key="9">
    <source>
        <dbReference type="PROSITE-ProRule" id="PRU01373"/>
    </source>
</evidence>
<evidence type="ECO:0000259" key="11">
    <source>
        <dbReference type="PROSITE" id="PS52029"/>
    </source>
</evidence>
<gene>
    <name evidence="12" type="ORF">OPR82_09905</name>
</gene>
<organism evidence="12 13">
    <name type="scientific">Ochrobactrum chromiisoli</name>
    <dbReference type="NCBI Taxonomy" id="2993941"/>
    <lineage>
        <taxon>Bacteria</taxon>
        <taxon>Pseudomonadati</taxon>
        <taxon>Pseudomonadota</taxon>
        <taxon>Alphaproteobacteria</taxon>
        <taxon>Hyphomicrobiales</taxon>
        <taxon>Brucellaceae</taxon>
        <taxon>Brucella/Ochrobactrum group</taxon>
        <taxon>Ochrobactrum</taxon>
    </lineage>
</organism>
<feature type="active site" description="Proton donor/acceptor" evidence="9">
    <location>
        <position position="193"/>
    </location>
</feature>
<feature type="signal peptide" evidence="10">
    <location>
        <begin position="1"/>
        <end position="24"/>
    </location>
</feature>
<protein>
    <submittedName>
        <fullName evidence="12">L,D-transpeptidase</fullName>
    </submittedName>
</protein>
<dbReference type="InterPro" id="IPR005490">
    <property type="entry name" value="LD_TPept_cat_dom"/>
</dbReference>
<evidence type="ECO:0000256" key="2">
    <source>
        <dbReference type="ARBA" id="ARBA00005992"/>
    </source>
</evidence>
<dbReference type="PANTHER" id="PTHR30582">
    <property type="entry name" value="L,D-TRANSPEPTIDASE"/>
    <property type="match status" value="1"/>
</dbReference>
<evidence type="ECO:0000256" key="10">
    <source>
        <dbReference type="SAM" id="SignalP"/>
    </source>
</evidence>
<feature type="active site" description="Nucleophile" evidence="9">
    <location>
        <position position="209"/>
    </location>
</feature>
<keyword evidence="13" id="KW-1185">Reference proteome</keyword>
<dbReference type="PANTHER" id="PTHR30582:SF24">
    <property type="entry name" value="L,D-TRANSPEPTIDASE ERFK_SRFK-RELATED"/>
    <property type="match status" value="1"/>
</dbReference>
<keyword evidence="3" id="KW-0328">Glycosyltransferase</keyword>
<dbReference type="EMBL" id="JAPHAV010000003">
    <property type="protein sequence ID" value="MCX2697092.1"/>
    <property type="molecule type" value="Genomic_DNA"/>
</dbReference>
<evidence type="ECO:0000256" key="3">
    <source>
        <dbReference type="ARBA" id="ARBA00022676"/>
    </source>
</evidence>
<evidence type="ECO:0000313" key="12">
    <source>
        <dbReference type="EMBL" id="MCX2697092.1"/>
    </source>
</evidence>
<evidence type="ECO:0000313" key="13">
    <source>
        <dbReference type="Proteomes" id="UP001301216"/>
    </source>
</evidence>
<comment type="caution">
    <text evidence="12">The sequence shown here is derived from an EMBL/GenBank/DDBJ whole genome shotgun (WGS) entry which is preliminary data.</text>
</comment>
<dbReference type="CDD" id="cd16913">
    <property type="entry name" value="YkuD_like"/>
    <property type="match status" value="1"/>
</dbReference>
<dbReference type="PROSITE" id="PS52029">
    <property type="entry name" value="LD_TPASE"/>
    <property type="match status" value="1"/>
</dbReference>
<evidence type="ECO:0000256" key="7">
    <source>
        <dbReference type="ARBA" id="ARBA00022984"/>
    </source>
</evidence>
<comment type="pathway">
    <text evidence="1 9">Cell wall biogenesis; peptidoglycan biosynthesis.</text>
</comment>
<feature type="domain" description="L,D-TPase catalytic" evidence="11">
    <location>
        <begin position="96"/>
        <end position="233"/>
    </location>
</feature>
<keyword evidence="10" id="KW-0732">Signal</keyword>
<keyword evidence="5" id="KW-0378">Hydrolase</keyword>
<keyword evidence="7 9" id="KW-0573">Peptidoglycan synthesis</keyword>
<accession>A0ABT3QNA4</accession>
<dbReference type="Gene3D" id="2.40.440.10">
    <property type="entry name" value="L,D-transpeptidase catalytic domain-like"/>
    <property type="match status" value="1"/>
</dbReference>
<sequence length="233" mass="24983">MSSRFILMAGIASLCIGFATPGFAAGAAGAEAELDAAAAGNVQQVAMASDTKAKPAKNKKKSASNAGAAKKVGLNRYNVDPRYKAQTVSFSGYEPGTIVIDPSKYFLYLVESSGTARRYGIAVGKVGLEFKGTATVNAKREWPRWIPTKEMIERNPSQYGRYKNGMDGGPGNPLGSRAMYLFQGNKDTYIRIHGTTQPWTIGSPASNGCFRMTNEDVMDLYDRVGMGAKVVVL</sequence>
<feature type="chain" id="PRO_5045958496" evidence="10">
    <location>
        <begin position="25"/>
        <end position="233"/>
    </location>
</feature>
<comment type="similarity">
    <text evidence="2">Belongs to the YkuD family.</text>
</comment>
<evidence type="ECO:0000256" key="8">
    <source>
        <dbReference type="ARBA" id="ARBA00023316"/>
    </source>
</evidence>
<evidence type="ECO:0000256" key="1">
    <source>
        <dbReference type="ARBA" id="ARBA00004752"/>
    </source>
</evidence>
<proteinExistence type="inferred from homology"/>
<evidence type="ECO:0000256" key="6">
    <source>
        <dbReference type="ARBA" id="ARBA00022960"/>
    </source>
</evidence>
<name>A0ABT3QNA4_9HYPH</name>
<reference evidence="12 13" key="1">
    <citation type="submission" date="2022-11" db="EMBL/GenBank/DDBJ databases">
        <title>Brucella sp. YY2X, whole genome shotgun sequencing project.</title>
        <authorList>
            <person name="Yang Y."/>
        </authorList>
    </citation>
    <scope>NUCLEOTIDE SEQUENCE [LARGE SCALE GENOMIC DNA]</scope>
    <source>
        <strain evidence="12 13">YY2X</strain>
    </source>
</reference>
<dbReference type="Proteomes" id="UP001301216">
    <property type="component" value="Unassembled WGS sequence"/>
</dbReference>
<dbReference type="RefSeq" id="WP_265984628.1">
    <property type="nucleotide sequence ID" value="NZ_JAPHAV010000003.1"/>
</dbReference>
<keyword evidence="8 9" id="KW-0961">Cell wall biogenesis/degradation</keyword>
<dbReference type="InterPro" id="IPR038063">
    <property type="entry name" value="Transpep_catalytic_dom"/>
</dbReference>
<evidence type="ECO:0000256" key="4">
    <source>
        <dbReference type="ARBA" id="ARBA00022679"/>
    </source>
</evidence>
<keyword evidence="4" id="KW-0808">Transferase</keyword>
<dbReference type="Pfam" id="PF03734">
    <property type="entry name" value="YkuD"/>
    <property type="match status" value="1"/>
</dbReference>
<dbReference type="InterPro" id="IPR050979">
    <property type="entry name" value="LD-transpeptidase"/>
</dbReference>